<evidence type="ECO:0000259" key="2">
    <source>
        <dbReference type="Pfam" id="PF13542"/>
    </source>
</evidence>
<gene>
    <name evidence="4" type="ORF">H9870_01840</name>
</gene>
<dbReference type="InterPro" id="IPR032877">
    <property type="entry name" value="Transposase_HTH"/>
</dbReference>
<dbReference type="InterPro" id="IPR002560">
    <property type="entry name" value="Transposase_DDE"/>
</dbReference>
<feature type="domain" description="Transposase IS204/IS1001/IS1096/IS1165 helix-turn-helix" evidence="2">
    <location>
        <begin position="96"/>
        <end position="143"/>
    </location>
</feature>
<dbReference type="InterPro" id="IPR029261">
    <property type="entry name" value="Transposase_Znf"/>
</dbReference>
<reference evidence="4" key="1">
    <citation type="journal article" date="2021" name="PeerJ">
        <title>Extensive microbial diversity within the chicken gut microbiome revealed by metagenomics and culture.</title>
        <authorList>
            <person name="Gilroy R."/>
            <person name="Ravi A."/>
            <person name="Getino M."/>
            <person name="Pursley I."/>
            <person name="Horton D.L."/>
            <person name="Alikhan N.F."/>
            <person name="Baker D."/>
            <person name="Gharbi K."/>
            <person name="Hall N."/>
            <person name="Watson M."/>
            <person name="Adriaenssens E.M."/>
            <person name="Foster-Nyarko E."/>
            <person name="Jarju S."/>
            <person name="Secka A."/>
            <person name="Antonio M."/>
            <person name="Oren A."/>
            <person name="Chaudhuri R.R."/>
            <person name="La Ragione R."/>
            <person name="Hildebrand F."/>
            <person name="Pallen M.J."/>
        </authorList>
    </citation>
    <scope>NUCLEOTIDE SEQUENCE</scope>
    <source>
        <strain evidence="4">CHK32-1732</strain>
    </source>
</reference>
<dbReference type="EMBL" id="DXGC01000017">
    <property type="protein sequence ID" value="HIW90395.1"/>
    <property type="molecule type" value="Genomic_DNA"/>
</dbReference>
<dbReference type="Pfam" id="PF13542">
    <property type="entry name" value="HTH_Tnp_ISL3"/>
    <property type="match status" value="1"/>
</dbReference>
<evidence type="ECO:0000259" key="3">
    <source>
        <dbReference type="Pfam" id="PF14690"/>
    </source>
</evidence>
<dbReference type="Proteomes" id="UP000824190">
    <property type="component" value="Unassembled WGS sequence"/>
</dbReference>
<dbReference type="Pfam" id="PF14690">
    <property type="entry name" value="Zn_ribbon_ISL3"/>
    <property type="match status" value="1"/>
</dbReference>
<evidence type="ECO:0000313" key="5">
    <source>
        <dbReference type="Proteomes" id="UP000824190"/>
    </source>
</evidence>
<dbReference type="InterPro" id="IPR047951">
    <property type="entry name" value="Transpos_ISL3"/>
</dbReference>
<dbReference type="PANTHER" id="PTHR33498">
    <property type="entry name" value="TRANSPOSASE FOR INSERTION SEQUENCE ELEMENT IS1557"/>
    <property type="match status" value="1"/>
</dbReference>
<feature type="domain" description="Transposase IS204/IS1001/IS1096/IS1165 zinc-finger" evidence="3">
    <location>
        <begin position="43"/>
        <end position="85"/>
    </location>
</feature>
<evidence type="ECO:0000313" key="4">
    <source>
        <dbReference type="EMBL" id="HIW90395.1"/>
    </source>
</evidence>
<accession>A0A9D1RMW9</accession>
<protein>
    <submittedName>
        <fullName evidence="4">ISL3 family transposase</fullName>
    </submittedName>
</protein>
<comment type="caution">
    <text evidence="4">The sequence shown here is derived from an EMBL/GenBank/DDBJ whole genome shotgun (WGS) entry which is preliminary data.</text>
</comment>
<feature type="domain" description="Transposase IS204/IS1001/IS1096/IS1165 DDE" evidence="1">
    <location>
        <begin position="164"/>
        <end position="420"/>
    </location>
</feature>
<dbReference type="Pfam" id="PF01610">
    <property type="entry name" value="DDE_Tnp_ISL3"/>
    <property type="match status" value="1"/>
</dbReference>
<evidence type="ECO:0000259" key="1">
    <source>
        <dbReference type="Pfam" id="PF01610"/>
    </source>
</evidence>
<proteinExistence type="predicted"/>
<name>A0A9D1RMW9_9CORY</name>
<dbReference type="AlphaFoldDB" id="A0A9D1RMW9"/>
<reference evidence="4" key="2">
    <citation type="submission" date="2021-04" db="EMBL/GenBank/DDBJ databases">
        <authorList>
            <person name="Gilroy R."/>
        </authorList>
    </citation>
    <scope>NUCLEOTIDE SEQUENCE</scope>
    <source>
        <strain evidence="4">CHK32-1732</strain>
    </source>
</reference>
<sequence length="435" mass="48948">MPDSTSLVADTIIRTVELGLTITGAAIDDHHTWITCQPVHQDPTCPSCGQPGRGRDHVTRQLVDLPVVGHPTRLRVQLPRFTCTNPECRTRIFQQQLDCAPPKQKMTLRCTRWILQRLAIDRMSVAAIAKSLDIGWDTVNQVALDQARELVYGDPNHLAGVRVLGVDEHKWKHRRGQGDPSFVTVIVDLTPNVDGTGPARLLDMVPGRSAEVLRRWLKDRDQTFRDRVRVVSMDGFAGYHTATGEQLPQAKKVMDPFHVVHLAADKLTKTRQRIQQATCGHRGRSGDPLYGIRRIMLTRMELLTEKQLTKLNTVLAVEDHAAVDVTHHIYQDIIAAYGHPNKKIGKRWMYKVLCRIRTGLPTGVQELGQLGRTTWKRRHEILAYFDHGVSNGPVEAINGRLEHLRGIALGFRNLTHYILRSLIHSGGLQAKINAL</sequence>
<dbReference type="NCBIfam" id="NF033550">
    <property type="entry name" value="transpos_ISL3"/>
    <property type="match status" value="1"/>
</dbReference>
<organism evidence="4 5">
    <name type="scientific">Candidatus Corynebacterium avicola</name>
    <dbReference type="NCBI Taxonomy" id="2838527"/>
    <lineage>
        <taxon>Bacteria</taxon>
        <taxon>Bacillati</taxon>
        <taxon>Actinomycetota</taxon>
        <taxon>Actinomycetes</taxon>
        <taxon>Mycobacteriales</taxon>
        <taxon>Corynebacteriaceae</taxon>
        <taxon>Corynebacterium</taxon>
    </lineage>
</organism>
<dbReference type="PANTHER" id="PTHR33498:SF1">
    <property type="entry name" value="TRANSPOSASE FOR INSERTION SEQUENCE ELEMENT IS1557"/>
    <property type="match status" value="1"/>
</dbReference>